<protein>
    <submittedName>
        <fullName evidence="1">CLUMA_CG011244, isoform A</fullName>
    </submittedName>
</protein>
<dbReference type="EMBL" id="CVRI01000047">
    <property type="protein sequence ID" value="CRK97869.1"/>
    <property type="molecule type" value="Genomic_DNA"/>
</dbReference>
<sequence>MSLQRKSLLTNKLRSRLQDILTEDSWLGKIMTAQAHSINKRNSFNSTTKSNSAIMLFSRSFRSIVCVGR</sequence>
<evidence type="ECO:0000313" key="2">
    <source>
        <dbReference type="Proteomes" id="UP000183832"/>
    </source>
</evidence>
<accession>A0A1J1IC60</accession>
<name>A0A1J1IC60_9DIPT</name>
<organism evidence="1 2">
    <name type="scientific">Clunio marinus</name>
    <dbReference type="NCBI Taxonomy" id="568069"/>
    <lineage>
        <taxon>Eukaryota</taxon>
        <taxon>Metazoa</taxon>
        <taxon>Ecdysozoa</taxon>
        <taxon>Arthropoda</taxon>
        <taxon>Hexapoda</taxon>
        <taxon>Insecta</taxon>
        <taxon>Pterygota</taxon>
        <taxon>Neoptera</taxon>
        <taxon>Endopterygota</taxon>
        <taxon>Diptera</taxon>
        <taxon>Nematocera</taxon>
        <taxon>Chironomoidea</taxon>
        <taxon>Chironomidae</taxon>
        <taxon>Clunio</taxon>
    </lineage>
</organism>
<proteinExistence type="predicted"/>
<reference evidence="1 2" key="1">
    <citation type="submission" date="2015-04" db="EMBL/GenBank/DDBJ databases">
        <authorList>
            <person name="Syromyatnikov M.Y."/>
            <person name="Popov V.N."/>
        </authorList>
    </citation>
    <scope>NUCLEOTIDE SEQUENCE [LARGE SCALE GENOMIC DNA]</scope>
</reference>
<evidence type="ECO:0000313" key="1">
    <source>
        <dbReference type="EMBL" id="CRK97869.1"/>
    </source>
</evidence>
<dbReference type="AlphaFoldDB" id="A0A1J1IC60"/>
<dbReference type="Proteomes" id="UP000183832">
    <property type="component" value="Unassembled WGS sequence"/>
</dbReference>
<gene>
    <name evidence="1" type="ORF">CLUMA_CG011244</name>
</gene>
<keyword evidence="2" id="KW-1185">Reference proteome</keyword>